<comment type="caution">
    <text evidence="2">The sequence shown here is derived from an EMBL/GenBank/DDBJ whole genome shotgun (WGS) entry which is preliminary data.</text>
</comment>
<dbReference type="PANTHER" id="PTHR28066:SF1">
    <property type="entry name" value="SMALL RIBOSOMAL SUBUNIT PROTEIN MS37"/>
    <property type="match status" value="1"/>
</dbReference>
<dbReference type="EMBL" id="JBFXLT010000001">
    <property type="protein sequence ID" value="KAL2822846.1"/>
    <property type="molecule type" value="Genomic_DNA"/>
</dbReference>
<keyword evidence="1" id="KW-0687">Ribonucleoprotein</keyword>
<dbReference type="Proteomes" id="UP001610334">
    <property type="component" value="Unassembled WGS sequence"/>
</dbReference>
<proteinExistence type="inferred from homology"/>
<keyword evidence="1 2" id="KW-0689">Ribosomal protein</keyword>
<comment type="similarity">
    <text evidence="1">Belongs to the mitochondrion-specific ribosomal protein mS37 family.</text>
</comment>
<dbReference type="GO" id="GO:0005840">
    <property type="term" value="C:ribosome"/>
    <property type="evidence" value="ECO:0007669"/>
    <property type="project" value="UniProtKB-KW"/>
</dbReference>
<name>A0ABR4I521_9EURO</name>
<evidence type="ECO:0000313" key="2">
    <source>
        <dbReference type="EMBL" id="KAL2822846.1"/>
    </source>
</evidence>
<accession>A0ABR4I521</accession>
<reference evidence="2 3" key="1">
    <citation type="submission" date="2024-07" db="EMBL/GenBank/DDBJ databases">
        <title>Section-level genome sequencing and comparative genomics of Aspergillus sections Usti and Cavernicolus.</title>
        <authorList>
            <consortium name="Lawrence Berkeley National Laboratory"/>
            <person name="Nybo J.L."/>
            <person name="Vesth T.C."/>
            <person name="Theobald S."/>
            <person name="Frisvad J.C."/>
            <person name="Larsen T.O."/>
            <person name="Kjaerboelling I."/>
            <person name="Rothschild-Mancinelli K."/>
            <person name="Lyhne E.K."/>
            <person name="Kogle M.E."/>
            <person name="Barry K."/>
            <person name="Clum A."/>
            <person name="Na H."/>
            <person name="Ledsgaard L."/>
            <person name="Lin J."/>
            <person name="Lipzen A."/>
            <person name="Kuo A."/>
            <person name="Riley R."/>
            <person name="Mondo S."/>
            <person name="Labutti K."/>
            <person name="Haridas S."/>
            <person name="Pangalinan J."/>
            <person name="Salamov A.A."/>
            <person name="Simmons B.A."/>
            <person name="Magnuson J.K."/>
            <person name="Chen J."/>
            <person name="Drula E."/>
            <person name="Henrissat B."/>
            <person name="Wiebenga A."/>
            <person name="Lubbers R.J."/>
            <person name="Gomes A.C."/>
            <person name="Makela M.R."/>
            <person name="Stajich J."/>
            <person name="Grigoriev I.V."/>
            <person name="Mortensen U.H."/>
            <person name="De Vries R.P."/>
            <person name="Baker S.E."/>
            <person name="Andersen M.R."/>
        </authorList>
    </citation>
    <scope>NUCLEOTIDE SEQUENCE [LARGE SCALE GENOMIC DNA]</scope>
    <source>
        <strain evidence="2 3">CBS 588.65</strain>
    </source>
</reference>
<comment type="function">
    <text evidence="1">Component of the mitochondrial ribosome (mitoribosome), a dedicated translation machinery responsible for the synthesis of mitochondrial genome-encoded proteins, including at least some of the essential transmembrane subunits of the mitochondrial respiratory chain. The mitoribosomes are attached to the mitochondrial inner membrane and translation products are cotranslationally integrated into the membrane.</text>
</comment>
<keyword evidence="3" id="KW-1185">Reference proteome</keyword>
<evidence type="ECO:0000256" key="1">
    <source>
        <dbReference type="PIRNR" id="PIRNR037706"/>
    </source>
</evidence>
<dbReference type="InterPro" id="IPR017264">
    <property type="entry name" value="Ribosomal_mS37_fun"/>
</dbReference>
<protein>
    <recommendedName>
        <fullName evidence="1">Small ribosomal subunit protein mS37</fullName>
    </recommendedName>
</protein>
<organism evidence="2 3">
    <name type="scientific">Aspergillus granulosus</name>
    <dbReference type="NCBI Taxonomy" id="176169"/>
    <lineage>
        <taxon>Eukaryota</taxon>
        <taxon>Fungi</taxon>
        <taxon>Dikarya</taxon>
        <taxon>Ascomycota</taxon>
        <taxon>Pezizomycotina</taxon>
        <taxon>Eurotiomycetes</taxon>
        <taxon>Eurotiomycetidae</taxon>
        <taxon>Eurotiales</taxon>
        <taxon>Aspergillaceae</taxon>
        <taxon>Aspergillus</taxon>
        <taxon>Aspergillus subgen. Nidulantes</taxon>
    </lineage>
</organism>
<comment type="subcellular location">
    <subcellularLocation>
        <location evidence="1">Mitochondrion</location>
    </subcellularLocation>
</comment>
<evidence type="ECO:0000313" key="3">
    <source>
        <dbReference type="Proteomes" id="UP001610334"/>
    </source>
</evidence>
<keyword evidence="1" id="KW-0496">Mitochondrion</keyword>
<dbReference type="PIRSF" id="PIRSF037706">
    <property type="entry name" value="MRP10"/>
    <property type="match status" value="1"/>
</dbReference>
<comment type="subunit">
    <text evidence="1">Component of the mitochondrial small ribosomal subunit.</text>
</comment>
<sequence length="102" mass="11287">MPVKPPPSTRLTPVRLNTINHLRVRRPNTQENNPCAAVLSSMLSCWASSGHGAEPCQGLEKELKACMDVKRPKSTERNTVNFHLARMYPKVVGPKKKKGVLG</sequence>
<gene>
    <name evidence="2" type="ORF">BJX63DRAFT_426686</name>
</gene>
<dbReference type="PANTHER" id="PTHR28066">
    <property type="entry name" value="37S RIBOSOMAL PROTEIN MRP10, MITOCHONDRIAL"/>
    <property type="match status" value="1"/>
</dbReference>